<name>A0A5E4LR21_9ARCH</name>
<feature type="transmembrane region" description="Helical" evidence="1">
    <location>
        <begin position="12"/>
        <end position="31"/>
    </location>
</feature>
<protein>
    <submittedName>
        <fullName evidence="2">Uncharacterized protein</fullName>
    </submittedName>
</protein>
<evidence type="ECO:0000313" key="2">
    <source>
        <dbReference type="EMBL" id="VVC03513.1"/>
    </source>
</evidence>
<evidence type="ECO:0000313" key="3">
    <source>
        <dbReference type="Proteomes" id="UP000789941"/>
    </source>
</evidence>
<comment type="caution">
    <text evidence="2">The sequence shown here is derived from an EMBL/GenBank/DDBJ whole genome shotgun (WGS) entry which is preliminary data.</text>
</comment>
<dbReference type="AlphaFoldDB" id="A0A5E4LR21"/>
<organism evidence="2 3">
    <name type="scientific">Candidatus Bilamarchaeum dharawalense</name>
    <dbReference type="NCBI Taxonomy" id="2885759"/>
    <lineage>
        <taxon>Archaea</taxon>
        <taxon>Candidatus Micrarchaeota</taxon>
        <taxon>Candidatus Micrarchaeia</taxon>
        <taxon>Candidatus Anstonellales</taxon>
        <taxon>Candidatus Bilamarchaeaceae</taxon>
        <taxon>Candidatus Bilamarchaeum</taxon>
    </lineage>
</organism>
<reference evidence="2 3" key="1">
    <citation type="submission" date="2019-08" db="EMBL/GenBank/DDBJ databases">
        <authorList>
            <person name="Vazquez-Campos X."/>
        </authorList>
    </citation>
    <scope>NUCLEOTIDE SEQUENCE [LARGE SCALE GENOMIC DNA]</scope>
    <source>
        <strain evidence="2">LFW-283_2</strain>
    </source>
</reference>
<accession>A0A5E4LR21</accession>
<keyword evidence="1" id="KW-1133">Transmembrane helix</keyword>
<dbReference type="EMBL" id="CABMJJ010000007">
    <property type="protein sequence ID" value="VVC03513.1"/>
    <property type="molecule type" value="Genomic_DNA"/>
</dbReference>
<keyword evidence="1" id="KW-0472">Membrane</keyword>
<keyword evidence="1" id="KW-0812">Transmembrane</keyword>
<sequence length="171" mass="19048">MKFFKGQYFSFDAIIAAVIFVLALVALLSYWHSVRSFLDYQNDPISKEAIRVSNLLFAPPSPSPNCADIQQLGFGLSWSDRRVNSSLLNCAMVNSLGNPDWLYQNLSTPYKATLEIANVTDVHNPIILGYDPSTPPVDTIHVVKIRRLGTVVNPDGSTYMVTFDLSLYKEG</sequence>
<dbReference type="Proteomes" id="UP000789941">
    <property type="component" value="Unassembled WGS sequence"/>
</dbReference>
<proteinExistence type="predicted"/>
<evidence type="ECO:0000256" key="1">
    <source>
        <dbReference type="SAM" id="Phobius"/>
    </source>
</evidence>
<gene>
    <name evidence="2" type="ORF">LFW2832_00414</name>
</gene>